<reference evidence="1 2" key="1">
    <citation type="submission" date="2024-08" db="EMBL/GenBank/DDBJ databases">
        <title>Oceanimonas smirnovii Genome sequencing and assembly.</title>
        <authorList>
            <person name="Tang B."/>
        </authorList>
    </citation>
    <scope>NUCLEOTIDE SEQUENCE [LARGE SCALE GENOMIC DNA]</scope>
    <source>
        <strain evidence="1 2">OS2020-119</strain>
    </source>
</reference>
<dbReference type="EMBL" id="JBGFTR010000003">
    <property type="protein sequence ID" value="MFH7564340.1"/>
    <property type="molecule type" value="Genomic_DNA"/>
</dbReference>
<organism evidence="1 2">
    <name type="scientific">Oceanimonas smirnovii</name>
    <dbReference type="NCBI Taxonomy" id="264574"/>
    <lineage>
        <taxon>Bacteria</taxon>
        <taxon>Pseudomonadati</taxon>
        <taxon>Pseudomonadota</taxon>
        <taxon>Gammaproteobacteria</taxon>
        <taxon>Aeromonadales</taxon>
        <taxon>Aeromonadaceae</taxon>
        <taxon>Oceanimonas</taxon>
    </lineage>
</organism>
<dbReference type="Proteomes" id="UP001610706">
    <property type="component" value="Unassembled WGS sequence"/>
</dbReference>
<evidence type="ECO:0000313" key="2">
    <source>
        <dbReference type="Proteomes" id="UP001610706"/>
    </source>
</evidence>
<dbReference type="RefSeq" id="WP_317074701.1">
    <property type="nucleotide sequence ID" value="NZ_CP166302.1"/>
</dbReference>
<accession>A0ABW7NYQ2</accession>
<protein>
    <recommendedName>
        <fullName evidence="3">Lipoprotein</fullName>
    </recommendedName>
</protein>
<sequence>MQPLLRIWPLLLLTGCAQMPSLLQDASAPINENSPGVSITQSKPPRLAALTFYAKTPYSQDQAMQCAEQLMQPQSSDEPVIRYAGRDMLNASGIISNNTRLYGVLPVQDYIRYELTLLEKVSGTTYHFRRIELSRFDPMGINSQHYAALPPSGSKTELVHQQLEALFKEMDACIAGSNKSPLS</sequence>
<name>A0ABW7NYQ2_9GAMM</name>
<evidence type="ECO:0000313" key="1">
    <source>
        <dbReference type="EMBL" id="MFH7564340.1"/>
    </source>
</evidence>
<proteinExistence type="predicted"/>
<comment type="caution">
    <text evidence="1">The sequence shown here is derived from an EMBL/GenBank/DDBJ whole genome shotgun (WGS) entry which is preliminary data.</text>
</comment>
<keyword evidence="2" id="KW-1185">Reference proteome</keyword>
<gene>
    <name evidence="1" type="ORF">AB9R89_03265</name>
</gene>
<evidence type="ECO:0008006" key="3">
    <source>
        <dbReference type="Google" id="ProtNLM"/>
    </source>
</evidence>